<protein>
    <submittedName>
        <fullName evidence="2">Uncharacterized protein</fullName>
    </submittedName>
</protein>
<evidence type="ECO:0000256" key="1">
    <source>
        <dbReference type="SAM" id="Coils"/>
    </source>
</evidence>
<reference evidence="2 3" key="1">
    <citation type="journal article" date="2020" name="ISME J.">
        <title>Uncovering the hidden diversity of litter-decomposition mechanisms in mushroom-forming fungi.</title>
        <authorList>
            <person name="Floudas D."/>
            <person name="Bentzer J."/>
            <person name="Ahren D."/>
            <person name="Johansson T."/>
            <person name="Persson P."/>
            <person name="Tunlid A."/>
        </authorList>
    </citation>
    <scope>NUCLEOTIDE SEQUENCE [LARGE SCALE GENOMIC DNA]</scope>
    <source>
        <strain evidence="2 3">CBS 406.79</strain>
    </source>
</reference>
<dbReference type="Proteomes" id="UP000518752">
    <property type="component" value="Unassembled WGS sequence"/>
</dbReference>
<feature type="coiled-coil region" evidence="1">
    <location>
        <begin position="229"/>
        <end position="256"/>
    </location>
</feature>
<keyword evidence="1" id="KW-0175">Coiled coil</keyword>
<evidence type="ECO:0000313" key="3">
    <source>
        <dbReference type="Proteomes" id="UP000518752"/>
    </source>
</evidence>
<accession>A0A8H5M894</accession>
<dbReference type="AlphaFoldDB" id="A0A8H5M894"/>
<comment type="caution">
    <text evidence="2">The sequence shown here is derived from an EMBL/GenBank/DDBJ whole genome shotgun (WGS) entry which is preliminary data.</text>
</comment>
<organism evidence="2 3">
    <name type="scientific">Collybiopsis confluens</name>
    <dbReference type="NCBI Taxonomy" id="2823264"/>
    <lineage>
        <taxon>Eukaryota</taxon>
        <taxon>Fungi</taxon>
        <taxon>Dikarya</taxon>
        <taxon>Basidiomycota</taxon>
        <taxon>Agaricomycotina</taxon>
        <taxon>Agaricomycetes</taxon>
        <taxon>Agaricomycetidae</taxon>
        <taxon>Agaricales</taxon>
        <taxon>Marasmiineae</taxon>
        <taxon>Omphalotaceae</taxon>
        <taxon>Collybiopsis</taxon>
    </lineage>
</organism>
<dbReference type="OrthoDB" id="3244206at2759"/>
<evidence type="ECO:0000313" key="2">
    <source>
        <dbReference type="EMBL" id="KAF5384533.1"/>
    </source>
</evidence>
<gene>
    <name evidence="2" type="ORF">D9757_006463</name>
</gene>
<name>A0A8H5M894_9AGAR</name>
<sequence>MNTVRVELRHLAYEANARTHKYEDFKKTYIFVSEQLSEEETKLSVKAPPPELLAQLVRNMIYPNVLPESIPELLEVLHNIEQWRRKVWARADLVLVSTQYWKDQSSGLTDRDRIAFQAIVDSHEIVRYNFVEILRRYCHWHLHHIWEHGSVNDFLNTFSYYFPMLANNAEGYPLLKHLDAYETGKFAELGKVWLNFVSEWLGKVAGTKADPQIEIYAEDRLQREAAAYLVLVQQQIDTLERALDKEKYEHRIAKRKA</sequence>
<proteinExistence type="predicted"/>
<dbReference type="EMBL" id="JAACJN010000043">
    <property type="protein sequence ID" value="KAF5384533.1"/>
    <property type="molecule type" value="Genomic_DNA"/>
</dbReference>
<keyword evidence="3" id="KW-1185">Reference proteome</keyword>